<proteinExistence type="inferred from homology"/>
<dbReference type="AlphaFoldDB" id="A0A8J9SST9"/>
<name>A0A8J9SST9_PHATR</name>
<evidence type="ECO:0000256" key="4">
    <source>
        <dbReference type="RuleBase" id="RU004020"/>
    </source>
</evidence>
<feature type="compositionally biased region" description="Polar residues" evidence="5">
    <location>
        <begin position="305"/>
        <end position="314"/>
    </location>
</feature>
<dbReference type="Proteomes" id="UP000836788">
    <property type="component" value="Chromosome 3"/>
</dbReference>
<evidence type="ECO:0000313" key="7">
    <source>
        <dbReference type="EMBL" id="CAG9288587.1"/>
    </source>
</evidence>
<dbReference type="GO" id="GO:0043565">
    <property type="term" value="F:sequence-specific DNA binding"/>
    <property type="evidence" value="ECO:0007669"/>
    <property type="project" value="InterPro"/>
</dbReference>
<dbReference type="Pfam" id="PF00447">
    <property type="entry name" value="HSF_DNA-bind"/>
    <property type="match status" value="1"/>
</dbReference>
<gene>
    <name evidence="7" type="ORF">PTTT1_LOCUS39007</name>
</gene>
<dbReference type="GO" id="GO:0003700">
    <property type="term" value="F:DNA-binding transcription factor activity"/>
    <property type="evidence" value="ECO:0007669"/>
    <property type="project" value="InterPro"/>
</dbReference>
<dbReference type="InterPro" id="IPR036388">
    <property type="entry name" value="WH-like_DNA-bd_sf"/>
</dbReference>
<accession>A0A8J9SST9</accession>
<feature type="domain" description="HSF-type DNA-binding" evidence="6">
    <location>
        <begin position="73"/>
        <end position="166"/>
    </location>
</feature>
<dbReference type="InterPro" id="IPR000232">
    <property type="entry name" value="HSF_DNA-bd"/>
</dbReference>
<sequence>MNASSNQTLAPKSVVTNTESNQAMLIQPANTGGSTTSNEKGPLVADLDIAIGRNAMPDFLGQDFQDRNGQHHPIAEFLYQLTKMLTDENSEIIEWSDGRIKVHYPERLEGEVLQKYFRHSKFASFQRQLNYFGFRKIAGKGKMSPCSYVNEAATSDIRSLLLIKRKTNGSAARKAAMQQHSLGLPAYDPNSTASSGMNFPGLSMATGSSHQQMSLLNGQQSIANAMALLSENALRAGLGQYQMLQQQQQQSGDSLGNHQLNLFALQQQQQQQQQRSQHQFLSLQQAQQELQQQQQTSSSNQHLQEQNQLGSNPQFGQHALQHLSIAQGQQHNGSQVTSNNASQNIPSLEQLRAQLAASLASQHGSFNASLLNSGLNIANNPVVAGVKLNASHQTTSANPASAALKALTAQTPAMPATAAMDAASATAQTNSNLFDSAANLKSLLGEHSSNQDARPSVPTNSTPHVSSALLNRLPSSSTIFPELSTASFGNLLASSNRLNSLLSLNSFLGSREPSLADFAAANNMSAHQLAANAANGMSHFASDASKFRSNH</sequence>
<dbReference type="GO" id="GO:0005634">
    <property type="term" value="C:nucleus"/>
    <property type="evidence" value="ECO:0007669"/>
    <property type="project" value="UniProtKB-SubCell"/>
</dbReference>
<feature type="region of interest" description="Disordered" evidence="5">
    <location>
        <begin position="446"/>
        <end position="467"/>
    </location>
</feature>
<protein>
    <recommendedName>
        <fullName evidence="6">HSF-type DNA-binding domain-containing protein</fullName>
    </recommendedName>
</protein>
<evidence type="ECO:0000256" key="5">
    <source>
        <dbReference type="SAM" id="MobiDB-lite"/>
    </source>
</evidence>
<feature type="region of interest" description="Disordered" evidence="5">
    <location>
        <begin position="291"/>
        <end position="314"/>
    </location>
</feature>
<feature type="compositionally biased region" description="Polar residues" evidence="5">
    <location>
        <begin position="447"/>
        <end position="467"/>
    </location>
</feature>
<dbReference type="PANTHER" id="PTHR10015:SF206">
    <property type="entry name" value="HSF-TYPE DNA-BINDING DOMAIN-CONTAINING PROTEIN"/>
    <property type="match status" value="1"/>
</dbReference>
<dbReference type="FunFam" id="1.10.10.10:FF:000286">
    <property type="entry name" value="Heat shock transcription factor"/>
    <property type="match status" value="1"/>
</dbReference>
<keyword evidence="2" id="KW-0238">DNA-binding</keyword>
<comment type="subcellular location">
    <subcellularLocation>
        <location evidence="1">Nucleus</location>
    </subcellularLocation>
</comment>
<dbReference type="SUPFAM" id="SSF46785">
    <property type="entry name" value="Winged helix' DNA-binding domain"/>
    <property type="match status" value="1"/>
</dbReference>
<dbReference type="InterPro" id="IPR036390">
    <property type="entry name" value="WH_DNA-bd_sf"/>
</dbReference>
<dbReference type="Gene3D" id="1.10.10.10">
    <property type="entry name" value="Winged helix-like DNA-binding domain superfamily/Winged helix DNA-binding domain"/>
    <property type="match status" value="1"/>
</dbReference>
<dbReference type="SMART" id="SM00415">
    <property type="entry name" value="HSF"/>
    <property type="match status" value="1"/>
</dbReference>
<organism evidence="7">
    <name type="scientific">Phaeodactylum tricornutum</name>
    <name type="common">Diatom</name>
    <dbReference type="NCBI Taxonomy" id="2850"/>
    <lineage>
        <taxon>Eukaryota</taxon>
        <taxon>Sar</taxon>
        <taxon>Stramenopiles</taxon>
        <taxon>Ochrophyta</taxon>
        <taxon>Bacillariophyta</taxon>
        <taxon>Bacillariophyceae</taxon>
        <taxon>Bacillariophycidae</taxon>
        <taxon>Naviculales</taxon>
        <taxon>Phaeodactylaceae</taxon>
        <taxon>Phaeodactylum</taxon>
    </lineage>
</organism>
<evidence type="ECO:0000256" key="3">
    <source>
        <dbReference type="ARBA" id="ARBA00023242"/>
    </source>
</evidence>
<feature type="compositionally biased region" description="Low complexity" evidence="5">
    <location>
        <begin position="291"/>
        <end position="304"/>
    </location>
</feature>
<evidence type="ECO:0000259" key="6">
    <source>
        <dbReference type="SMART" id="SM00415"/>
    </source>
</evidence>
<dbReference type="EMBL" id="OU594944">
    <property type="protein sequence ID" value="CAG9288587.1"/>
    <property type="molecule type" value="Genomic_DNA"/>
</dbReference>
<dbReference type="PANTHER" id="PTHR10015">
    <property type="entry name" value="HEAT SHOCK TRANSCRIPTION FACTOR"/>
    <property type="match status" value="1"/>
</dbReference>
<keyword evidence="3" id="KW-0539">Nucleus</keyword>
<comment type="similarity">
    <text evidence="4">Belongs to the HSF family.</text>
</comment>
<evidence type="ECO:0000256" key="1">
    <source>
        <dbReference type="ARBA" id="ARBA00004123"/>
    </source>
</evidence>
<reference evidence="7" key="1">
    <citation type="submission" date="2022-02" db="EMBL/GenBank/DDBJ databases">
        <authorList>
            <person name="Giguere J D."/>
        </authorList>
    </citation>
    <scope>NUCLEOTIDE SEQUENCE</scope>
    <source>
        <strain evidence="7">CCAP 1055/1</strain>
    </source>
</reference>
<evidence type="ECO:0000256" key="2">
    <source>
        <dbReference type="ARBA" id="ARBA00023125"/>
    </source>
</evidence>